<dbReference type="KEGG" id="dtm:BJL86_2426"/>
<dbReference type="CDD" id="cd06558">
    <property type="entry name" value="crotonase-like"/>
    <property type="match status" value="1"/>
</dbReference>
<dbReference type="GO" id="GO:0003824">
    <property type="term" value="F:catalytic activity"/>
    <property type="evidence" value="ECO:0007669"/>
    <property type="project" value="UniProtKB-ARBA"/>
</dbReference>
<keyword evidence="3" id="KW-1185">Reference proteome</keyword>
<sequence length="289" mass="29672">MADSDSDVRGGVGEGETRFADAVRYRREGITAHITLDTPANRNALSTPLVTGLREAFAAAAADPGARVVLLGHTGGTFCAGADLSEASASPEDPGEAVAERTRVFLDLLRVILTSDEPVIAVVDGHARAGGVGLVAACDFAVATSRATFGVTEVRLGLAPAMISLPLRHRMAPRDLLRHMLTGEKFGPGEALASGLLSHVADGDSDERAESEPSDGIGALTAGIVGSLRKSSPAGVSATKKLAVAPLLAELDAEGAHVAQVSAEMFLGADAAEGMTAFLERRDPSWAVE</sequence>
<comment type="similarity">
    <text evidence="1">Belongs to the enoyl-CoA hydratase/isomerase family.</text>
</comment>
<dbReference type="RefSeq" id="WP_083657642.1">
    <property type="nucleotide sequence ID" value="NZ_CP015961.1"/>
</dbReference>
<dbReference type="PANTHER" id="PTHR42964:SF1">
    <property type="entry name" value="POLYKETIDE BIOSYNTHESIS ENOYL-COA HYDRATASE PKSH-RELATED"/>
    <property type="match status" value="1"/>
</dbReference>
<dbReference type="PANTHER" id="PTHR42964">
    <property type="entry name" value="ENOYL-COA HYDRATASE"/>
    <property type="match status" value="1"/>
</dbReference>
<protein>
    <submittedName>
        <fullName evidence="2">3-hydroxypropionyl-coenzyme A dehydratase</fullName>
    </submittedName>
</protein>
<dbReference type="OrthoDB" id="370015at2"/>
<accession>A0A173LQZ0</accession>
<dbReference type="InterPro" id="IPR001753">
    <property type="entry name" value="Enoyl-CoA_hydra/iso"/>
</dbReference>
<dbReference type="SUPFAM" id="SSF52096">
    <property type="entry name" value="ClpP/crotonase"/>
    <property type="match status" value="1"/>
</dbReference>
<dbReference type="Pfam" id="PF00378">
    <property type="entry name" value="ECH_1"/>
    <property type="match status" value="1"/>
</dbReference>
<dbReference type="Gene3D" id="3.90.226.10">
    <property type="entry name" value="2-enoyl-CoA Hydratase, Chain A, domain 1"/>
    <property type="match status" value="1"/>
</dbReference>
<evidence type="ECO:0000256" key="1">
    <source>
        <dbReference type="ARBA" id="ARBA00005254"/>
    </source>
</evidence>
<name>A0A173LQZ0_9ACTN</name>
<gene>
    <name evidence="2" type="ORF">BJL86_2426</name>
</gene>
<dbReference type="STRING" id="499555.BJL86_2426"/>
<evidence type="ECO:0000313" key="3">
    <source>
        <dbReference type="Proteomes" id="UP000186104"/>
    </source>
</evidence>
<dbReference type="EMBL" id="CP015961">
    <property type="protein sequence ID" value="ANI93190.1"/>
    <property type="molecule type" value="Genomic_DNA"/>
</dbReference>
<evidence type="ECO:0000313" key="2">
    <source>
        <dbReference type="EMBL" id="ANI93190.1"/>
    </source>
</evidence>
<dbReference type="NCBIfam" id="NF005879">
    <property type="entry name" value="PRK07827.1"/>
    <property type="match status" value="1"/>
</dbReference>
<dbReference type="AlphaFoldDB" id="A0A173LQZ0"/>
<organism evidence="2 3">
    <name type="scientific">Dietzia timorensis</name>
    <dbReference type="NCBI Taxonomy" id="499555"/>
    <lineage>
        <taxon>Bacteria</taxon>
        <taxon>Bacillati</taxon>
        <taxon>Actinomycetota</taxon>
        <taxon>Actinomycetes</taxon>
        <taxon>Mycobacteriales</taxon>
        <taxon>Dietziaceae</taxon>
        <taxon>Dietzia</taxon>
    </lineage>
</organism>
<dbReference type="Proteomes" id="UP000186104">
    <property type="component" value="Chromosome"/>
</dbReference>
<dbReference type="InterPro" id="IPR051683">
    <property type="entry name" value="Enoyl-CoA_Hydratase/Isomerase"/>
</dbReference>
<dbReference type="InterPro" id="IPR029045">
    <property type="entry name" value="ClpP/crotonase-like_dom_sf"/>
</dbReference>
<reference evidence="2 3" key="1">
    <citation type="submission" date="2016-06" db="EMBL/GenBank/DDBJ databases">
        <title>Complete genome sequence of a saline-alkali tolerant type strain Dietzia timorensis ID05-A0528T.</title>
        <authorList>
            <person name="Wu X."/>
        </authorList>
    </citation>
    <scope>NUCLEOTIDE SEQUENCE [LARGE SCALE GENOMIC DNA]</scope>
    <source>
        <strain evidence="2 3">ID05-A0528</strain>
    </source>
</reference>
<proteinExistence type="inferred from homology"/>
<dbReference type="Gene3D" id="1.10.12.10">
    <property type="entry name" value="Lyase 2-enoyl-coa Hydratase, Chain A, domain 2"/>
    <property type="match status" value="1"/>
</dbReference>
<dbReference type="InterPro" id="IPR014748">
    <property type="entry name" value="Enoyl-CoA_hydra_C"/>
</dbReference>